<protein>
    <recommendedName>
        <fullName evidence="3">RRM domain-containing protein</fullName>
    </recommendedName>
</protein>
<dbReference type="Pfam" id="PF00076">
    <property type="entry name" value="RRM_1"/>
    <property type="match status" value="1"/>
</dbReference>
<evidence type="ECO:0000259" key="3">
    <source>
        <dbReference type="PROSITE" id="PS50102"/>
    </source>
</evidence>
<dbReference type="InterPro" id="IPR035979">
    <property type="entry name" value="RBD_domain_sf"/>
</dbReference>
<organism evidence="4 5">
    <name type="scientific">Pomacea canaliculata</name>
    <name type="common">Golden apple snail</name>
    <dbReference type="NCBI Taxonomy" id="400727"/>
    <lineage>
        <taxon>Eukaryota</taxon>
        <taxon>Metazoa</taxon>
        <taxon>Spiralia</taxon>
        <taxon>Lophotrochozoa</taxon>
        <taxon>Mollusca</taxon>
        <taxon>Gastropoda</taxon>
        <taxon>Caenogastropoda</taxon>
        <taxon>Architaenioglossa</taxon>
        <taxon>Ampullarioidea</taxon>
        <taxon>Ampullariidae</taxon>
        <taxon>Pomacea</taxon>
    </lineage>
</organism>
<dbReference type="OrthoDB" id="4207594at2759"/>
<dbReference type="Gene3D" id="3.30.70.330">
    <property type="match status" value="1"/>
</dbReference>
<feature type="domain" description="RRM" evidence="3">
    <location>
        <begin position="12"/>
        <end position="90"/>
    </location>
</feature>
<evidence type="ECO:0000313" key="5">
    <source>
        <dbReference type="Proteomes" id="UP000245119"/>
    </source>
</evidence>
<dbReference type="PROSITE" id="PS50102">
    <property type="entry name" value="RRM"/>
    <property type="match status" value="1"/>
</dbReference>
<evidence type="ECO:0000313" key="4">
    <source>
        <dbReference type="EMBL" id="PVD18589.1"/>
    </source>
</evidence>
<dbReference type="AlphaFoldDB" id="A0A2T7NBQ2"/>
<dbReference type="PANTHER" id="PTHR48034">
    <property type="entry name" value="TRANSFORMER-2 SEX-DETERMINING PROTEIN-RELATED"/>
    <property type="match status" value="1"/>
</dbReference>
<name>A0A2T7NBQ2_POMCA</name>
<evidence type="ECO:0000256" key="2">
    <source>
        <dbReference type="SAM" id="MobiDB-lite"/>
    </source>
</evidence>
<gene>
    <name evidence="4" type="ORF">C0Q70_21139</name>
</gene>
<accession>A0A2T7NBQ2</accession>
<feature type="region of interest" description="Disordered" evidence="2">
    <location>
        <begin position="81"/>
        <end position="139"/>
    </location>
</feature>
<dbReference type="SMART" id="SM00360">
    <property type="entry name" value="RRM"/>
    <property type="match status" value="1"/>
</dbReference>
<dbReference type="InterPro" id="IPR012677">
    <property type="entry name" value="Nucleotide-bd_a/b_plait_sf"/>
</dbReference>
<dbReference type="Proteomes" id="UP000245119">
    <property type="component" value="Linkage Group LG14"/>
</dbReference>
<evidence type="ECO:0000256" key="1">
    <source>
        <dbReference type="PROSITE-ProRule" id="PRU00176"/>
    </source>
</evidence>
<reference evidence="4 5" key="1">
    <citation type="submission" date="2018-04" db="EMBL/GenBank/DDBJ databases">
        <title>The genome of golden apple snail Pomacea canaliculata provides insight into stress tolerance and invasive adaptation.</title>
        <authorList>
            <person name="Liu C."/>
            <person name="Liu B."/>
            <person name="Ren Y."/>
            <person name="Zhang Y."/>
            <person name="Wang H."/>
            <person name="Li S."/>
            <person name="Jiang F."/>
            <person name="Yin L."/>
            <person name="Zhang G."/>
            <person name="Qian W."/>
            <person name="Fan W."/>
        </authorList>
    </citation>
    <scope>NUCLEOTIDE SEQUENCE [LARGE SCALE GENOMIC DNA]</scope>
    <source>
        <strain evidence="4">SZHN2017</strain>
        <tissue evidence="4">Muscle</tissue>
    </source>
</reference>
<keyword evidence="5" id="KW-1185">Reference proteome</keyword>
<keyword evidence="1" id="KW-0694">RNA-binding</keyword>
<sequence length="171" mass="18700">MSHKMLEKDRPGKIFIGGLAVEVDEAVLEKEFSQFGRITEVLVIKDKVRKISRGFGFVTYENPIDAEDAVQKMDGKELKGKKLHVEDAVRGGTMSHDSSSRFNRDGGYSREGFSRGRSSRGGPPRGRGGPPRGRGGFPPEMGLHVMVLLVVDRDMEDVVGVSAEVVAAVEE</sequence>
<feature type="compositionally biased region" description="Basic and acidic residues" evidence="2">
    <location>
        <begin position="98"/>
        <end position="114"/>
    </location>
</feature>
<dbReference type="InterPro" id="IPR050441">
    <property type="entry name" value="RBM"/>
</dbReference>
<dbReference type="EMBL" id="PZQS01000014">
    <property type="protein sequence ID" value="PVD18589.1"/>
    <property type="molecule type" value="Genomic_DNA"/>
</dbReference>
<dbReference type="STRING" id="400727.A0A2T7NBQ2"/>
<dbReference type="SUPFAM" id="SSF54928">
    <property type="entry name" value="RNA-binding domain, RBD"/>
    <property type="match status" value="1"/>
</dbReference>
<dbReference type="GO" id="GO:0003723">
    <property type="term" value="F:RNA binding"/>
    <property type="evidence" value="ECO:0007669"/>
    <property type="project" value="UniProtKB-UniRule"/>
</dbReference>
<feature type="compositionally biased region" description="Gly residues" evidence="2">
    <location>
        <begin position="123"/>
        <end position="136"/>
    </location>
</feature>
<dbReference type="InterPro" id="IPR000504">
    <property type="entry name" value="RRM_dom"/>
</dbReference>
<comment type="caution">
    <text evidence="4">The sequence shown here is derived from an EMBL/GenBank/DDBJ whole genome shotgun (WGS) entry which is preliminary data.</text>
</comment>
<proteinExistence type="predicted"/>